<proteinExistence type="predicted"/>
<feature type="chain" id="PRO_5044750266" evidence="2">
    <location>
        <begin position="28"/>
        <end position="393"/>
    </location>
</feature>
<sequence length="393" mass="44293">MGCRYAFSCKFLLIIFTLCQFVAPNFGFFGPFGDCFDLFNIFHNNWCKEKVEVESRSLDQMYTSALTEGGKLVVYAGGTMRGQQDLLKQAFEQRFPNISIAIPVDYSVFQGPRVDLQMVTPEGIVPDIVMLQTLQDFARWKWLGKLVAYKPRGWDKVYGAFRDQDGFYTGLNVMVLGSTINKNLVSSNASDRSLTFGDLLKPEFSNGNIGTVDPSYDDAVLFLYKQIIDKFGWGWLSQFAKQNPRLICGGIPLAAMVENGTVKVGIGGFGSFPNNANAATEFVMLADNDPFTTYAMYAAILKGTKHPEAAKLFMSWQLDTDGPSSVQTWSVRTDVQPKQNRRQIWDYPNSSHQKFVEFMSNIDGRQRFGRQIALFLDISKCVIRPLETDVRPQ</sequence>
<protein>
    <submittedName>
        <fullName evidence="3">Uncharacterized protein</fullName>
    </submittedName>
</protein>
<organism evidence="3 4">
    <name type="scientific">Heterodera schachtii</name>
    <name type="common">Sugarbeet cyst nematode worm</name>
    <name type="synonym">Tylenchus schachtii</name>
    <dbReference type="NCBI Taxonomy" id="97005"/>
    <lineage>
        <taxon>Eukaryota</taxon>
        <taxon>Metazoa</taxon>
        <taxon>Ecdysozoa</taxon>
        <taxon>Nematoda</taxon>
        <taxon>Chromadorea</taxon>
        <taxon>Rhabditida</taxon>
        <taxon>Tylenchina</taxon>
        <taxon>Tylenchomorpha</taxon>
        <taxon>Tylenchoidea</taxon>
        <taxon>Heteroderidae</taxon>
        <taxon>Heteroderinae</taxon>
        <taxon>Heterodera</taxon>
    </lineage>
</organism>
<evidence type="ECO:0000313" key="4">
    <source>
        <dbReference type="Proteomes" id="UP001620645"/>
    </source>
</evidence>
<gene>
    <name evidence="3" type="ORF">niasHS_005187</name>
</gene>
<feature type="signal peptide" evidence="2">
    <location>
        <begin position="1"/>
        <end position="27"/>
    </location>
</feature>
<dbReference type="Proteomes" id="UP001620645">
    <property type="component" value="Unassembled WGS sequence"/>
</dbReference>
<accession>A0ABD2JRS5</accession>
<dbReference type="AlphaFoldDB" id="A0ABD2JRS5"/>
<evidence type="ECO:0000256" key="2">
    <source>
        <dbReference type="SAM" id="SignalP"/>
    </source>
</evidence>
<evidence type="ECO:0000256" key="1">
    <source>
        <dbReference type="ARBA" id="ARBA00022729"/>
    </source>
</evidence>
<dbReference type="EMBL" id="JBICCN010000112">
    <property type="protein sequence ID" value="KAL3093292.1"/>
    <property type="molecule type" value="Genomic_DNA"/>
</dbReference>
<dbReference type="SUPFAM" id="SSF53850">
    <property type="entry name" value="Periplasmic binding protein-like II"/>
    <property type="match status" value="1"/>
</dbReference>
<dbReference type="PANTHER" id="PTHR30006">
    <property type="entry name" value="THIAMINE-BINDING PERIPLASMIC PROTEIN-RELATED"/>
    <property type="match status" value="1"/>
</dbReference>
<keyword evidence="1 2" id="KW-0732">Signal</keyword>
<comment type="caution">
    <text evidence="3">The sequence shown here is derived from an EMBL/GenBank/DDBJ whole genome shotgun (WGS) entry which is preliminary data.</text>
</comment>
<evidence type="ECO:0000313" key="3">
    <source>
        <dbReference type="EMBL" id="KAL3093292.1"/>
    </source>
</evidence>
<name>A0ABD2JRS5_HETSC</name>
<dbReference type="PANTHER" id="PTHR30006:SF2">
    <property type="entry name" value="ABC TRANSPORTER SUBSTRATE-BINDING PROTEIN"/>
    <property type="match status" value="1"/>
</dbReference>
<dbReference type="Gene3D" id="3.40.190.10">
    <property type="entry name" value="Periplasmic binding protein-like II"/>
    <property type="match status" value="2"/>
</dbReference>
<reference evidence="3 4" key="1">
    <citation type="submission" date="2024-10" db="EMBL/GenBank/DDBJ databases">
        <authorList>
            <person name="Kim D."/>
        </authorList>
    </citation>
    <scope>NUCLEOTIDE SEQUENCE [LARGE SCALE GENOMIC DNA]</scope>
    <source>
        <strain evidence="3">Taebaek</strain>
    </source>
</reference>
<dbReference type="Pfam" id="PF13531">
    <property type="entry name" value="SBP_bac_11"/>
    <property type="match status" value="1"/>
</dbReference>
<keyword evidence="4" id="KW-1185">Reference proteome</keyword>